<reference evidence="2" key="1">
    <citation type="journal article" date="2014" name="Front. Microbiol.">
        <title>High frequency of phylogenetically diverse reductive dehalogenase-homologous genes in deep subseafloor sedimentary metagenomes.</title>
        <authorList>
            <person name="Kawai M."/>
            <person name="Futagami T."/>
            <person name="Toyoda A."/>
            <person name="Takaki Y."/>
            <person name="Nishi S."/>
            <person name="Hori S."/>
            <person name="Arai W."/>
            <person name="Tsubouchi T."/>
            <person name="Morono Y."/>
            <person name="Uchiyama I."/>
            <person name="Ito T."/>
            <person name="Fujiyama A."/>
            <person name="Inagaki F."/>
            <person name="Takami H."/>
        </authorList>
    </citation>
    <scope>NUCLEOTIDE SEQUENCE</scope>
    <source>
        <strain evidence="2">Expedition CK06-06</strain>
    </source>
</reference>
<name>X1B6R5_9ZZZZ</name>
<feature type="domain" description="Bacterial bifunctional deaminase-reductase C-terminal" evidence="1">
    <location>
        <begin position="25"/>
        <end position="84"/>
    </location>
</feature>
<dbReference type="SUPFAM" id="SSF53597">
    <property type="entry name" value="Dihydrofolate reductase-like"/>
    <property type="match status" value="1"/>
</dbReference>
<protein>
    <recommendedName>
        <fullName evidence="1">Bacterial bifunctional deaminase-reductase C-terminal domain-containing protein</fullName>
    </recommendedName>
</protein>
<accession>X1B6R5</accession>
<dbReference type="GO" id="GO:0009231">
    <property type="term" value="P:riboflavin biosynthetic process"/>
    <property type="evidence" value="ECO:0007669"/>
    <property type="project" value="InterPro"/>
</dbReference>
<dbReference type="Gene3D" id="3.40.430.10">
    <property type="entry name" value="Dihydrofolate Reductase, subunit A"/>
    <property type="match status" value="1"/>
</dbReference>
<dbReference type="InterPro" id="IPR024072">
    <property type="entry name" value="DHFR-like_dom_sf"/>
</dbReference>
<dbReference type="InterPro" id="IPR002734">
    <property type="entry name" value="RibDG_C"/>
</dbReference>
<comment type="caution">
    <text evidence="2">The sequence shown here is derived from an EMBL/GenBank/DDBJ whole genome shotgun (WGS) entry which is preliminary data.</text>
</comment>
<gene>
    <name evidence="2" type="ORF">S01H4_44286</name>
</gene>
<feature type="non-terminal residue" evidence="2">
    <location>
        <position position="144"/>
    </location>
</feature>
<sequence length="144" mass="16193">MVYTALQPEEYVLKYELDSEGPVPEIRPLTTNNHNQLDLFALMDSLHSHGIHSVVFEGGALLHASLIEAGLISEVWIYRGNKLLKGLKWFETVNLGGYDLKTLDIPSEYLPQEPKEYTFTPYLLIPSESTTKIQSAESISITGR</sequence>
<dbReference type="AlphaFoldDB" id="X1B6R5"/>
<evidence type="ECO:0000313" key="2">
    <source>
        <dbReference type="EMBL" id="GAG90790.1"/>
    </source>
</evidence>
<organism evidence="2">
    <name type="scientific">marine sediment metagenome</name>
    <dbReference type="NCBI Taxonomy" id="412755"/>
    <lineage>
        <taxon>unclassified sequences</taxon>
        <taxon>metagenomes</taxon>
        <taxon>ecological metagenomes</taxon>
    </lineage>
</organism>
<proteinExistence type="predicted"/>
<evidence type="ECO:0000259" key="1">
    <source>
        <dbReference type="Pfam" id="PF01872"/>
    </source>
</evidence>
<dbReference type="Pfam" id="PF01872">
    <property type="entry name" value="RibD_C"/>
    <property type="match status" value="1"/>
</dbReference>
<dbReference type="EMBL" id="BART01024539">
    <property type="protein sequence ID" value="GAG90790.1"/>
    <property type="molecule type" value="Genomic_DNA"/>
</dbReference>
<dbReference type="GO" id="GO:0008703">
    <property type="term" value="F:5-amino-6-(5-phosphoribosylamino)uracil reductase activity"/>
    <property type="evidence" value="ECO:0007669"/>
    <property type="project" value="InterPro"/>
</dbReference>